<name>A0A0U5GND4_ASPCI</name>
<dbReference type="Gene3D" id="2.60.40.640">
    <property type="match status" value="1"/>
</dbReference>
<dbReference type="AlphaFoldDB" id="A0A0U5GND4"/>
<organism evidence="2 3">
    <name type="scientific">Aspergillus calidoustus</name>
    <dbReference type="NCBI Taxonomy" id="454130"/>
    <lineage>
        <taxon>Eukaryota</taxon>
        <taxon>Fungi</taxon>
        <taxon>Dikarya</taxon>
        <taxon>Ascomycota</taxon>
        <taxon>Pezizomycotina</taxon>
        <taxon>Eurotiomycetes</taxon>
        <taxon>Eurotiomycetidae</taxon>
        <taxon>Eurotiales</taxon>
        <taxon>Aspergillaceae</taxon>
        <taxon>Aspergillus</taxon>
        <taxon>Aspergillus subgen. Nidulantes</taxon>
    </lineage>
</organism>
<evidence type="ECO:0008006" key="4">
    <source>
        <dbReference type="Google" id="ProtNLM"/>
    </source>
</evidence>
<evidence type="ECO:0000256" key="1">
    <source>
        <dbReference type="SAM" id="MobiDB-lite"/>
    </source>
</evidence>
<keyword evidence="3" id="KW-1185">Reference proteome</keyword>
<dbReference type="InterPro" id="IPR039634">
    <property type="entry name" value="Bul1-like"/>
</dbReference>
<dbReference type="Proteomes" id="UP000054771">
    <property type="component" value="Unassembled WGS sequence"/>
</dbReference>
<dbReference type="STRING" id="454130.A0A0U5GND4"/>
<protein>
    <recommendedName>
        <fullName evidence="4">Arrestin-like N-terminal domain-containing protein</fullName>
    </recommendedName>
</protein>
<accession>A0A0U5GND4</accession>
<sequence length="487" mass="52851">MMFNLDSTAFLDSFSVDKMSINSALRTSDCGHLVKVDIHLRNSPLQGSAQTYVQSFATGETIEGIVSIVPQDDLAFDKLHISFTGEQSTSIPSSTPSKATHQFLHLIQPLPESSLPNPKIFARRTKYDIPFSFPVTDYLPATACPHSSHPLVKAAHLHPPPSLGDATIAGFGGRLRDDLAPEDGCKIVYTIIARLERPNPTSGIQETIMERRVKVRIKPHVGETPLPDLDLGRALEGEYSLFQDGVVRTSSTKKGGGRLAVTLEKPKCFWHPLGDTVRLISKAVRLTLVYTPSASSAGGPAQAGSSPATTPALPEIKSLRAQITATTLYTTQINAPHHPPQKRRDFFGRPINYRDAEIPLSLPSLPQLRWTRVQGNQDHRQISSPNPGSEHGPNSPSPPPVAQPATETGVVSYVATVLVPVTLTKDKSFVPTFHSCLISRIYSLSFQLDVKGASTSFKLRVPMTIVAERDPAALPSYNASLGVIETD</sequence>
<evidence type="ECO:0000313" key="2">
    <source>
        <dbReference type="EMBL" id="CEN60248.1"/>
    </source>
</evidence>
<dbReference type="PANTHER" id="PTHR31904:SF1">
    <property type="entry name" value="BYPASS OF STOP CODON PROTEIN 5-RELATED"/>
    <property type="match status" value="1"/>
</dbReference>
<dbReference type="InterPro" id="IPR014752">
    <property type="entry name" value="Arrestin-like_C"/>
</dbReference>
<feature type="compositionally biased region" description="Low complexity" evidence="1">
    <location>
        <begin position="383"/>
        <end position="394"/>
    </location>
</feature>
<feature type="region of interest" description="Disordered" evidence="1">
    <location>
        <begin position="374"/>
        <end position="405"/>
    </location>
</feature>
<dbReference type="OMA" id="SWEHDDM"/>
<dbReference type="EMBL" id="CDMC01000002">
    <property type="protein sequence ID" value="CEN60248.1"/>
    <property type="molecule type" value="Genomic_DNA"/>
</dbReference>
<reference evidence="3" key="1">
    <citation type="journal article" date="2016" name="Genome Announc.">
        <title>Draft genome sequences of fungus Aspergillus calidoustus.</title>
        <authorList>
            <person name="Horn F."/>
            <person name="Linde J."/>
            <person name="Mattern D.J."/>
            <person name="Walther G."/>
            <person name="Guthke R."/>
            <person name="Scherlach K."/>
            <person name="Martin K."/>
            <person name="Brakhage A.A."/>
            <person name="Petzke L."/>
            <person name="Valiante V."/>
        </authorList>
    </citation>
    <scope>NUCLEOTIDE SEQUENCE [LARGE SCALE GENOMIC DNA]</scope>
    <source>
        <strain evidence="3">SF006504</strain>
    </source>
</reference>
<evidence type="ECO:0000313" key="3">
    <source>
        <dbReference type="Proteomes" id="UP000054771"/>
    </source>
</evidence>
<dbReference type="PANTHER" id="PTHR31904">
    <property type="entry name" value="BYPASS OF STOP CODON PROTEIN 5-RELATED"/>
    <property type="match status" value="1"/>
</dbReference>
<proteinExistence type="predicted"/>
<gene>
    <name evidence="2" type="ORF">ASPCAL02689</name>
</gene>
<dbReference type="OrthoDB" id="2283785at2759"/>